<proteinExistence type="predicted"/>
<protein>
    <recommendedName>
        <fullName evidence="3">CopG family transcriptional regulator</fullName>
    </recommendedName>
</protein>
<dbReference type="EMBL" id="LNZB01000020">
    <property type="protein sequence ID" value="KTD81747.1"/>
    <property type="molecule type" value="Genomic_DNA"/>
</dbReference>
<dbReference type="STRING" id="66969.Lwal_0999"/>
<comment type="caution">
    <text evidence="1">The sequence shown here is derived from an EMBL/GenBank/DDBJ whole genome shotgun (WGS) entry which is preliminary data.</text>
</comment>
<dbReference type="RefSeq" id="WP_058479812.1">
    <property type="nucleotide sequence ID" value="NZ_CAAAIQ010000031.1"/>
</dbReference>
<sequence length="75" mass="8823">MLVQKLSISLPQQQCEFIEHYLVAHHLKSRSEVIKEALYLLQQKQLEAYYREANQAVDLAFENTSLDGLEENETW</sequence>
<evidence type="ECO:0000313" key="1">
    <source>
        <dbReference type="EMBL" id="KTD81747.1"/>
    </source>
</evidence>
<name>A0A0W1AKP9_9GAMM</name>
<dbReference type="OrthoDB" id="427269at2"/>
<dbReference type="Proteomes" id="UP000054729">
    <property type="component" value="Unassembled WGS sequence"/>
</dbReference>
<accession>A0A0W1AKP9</accession>
<dbReference type="InterPro" id="IPR010985">
    <property type="entry name" value="Ribbon_hlx_hlx"/>
</dbReference>
<evidence type="ECO:0008006" key="3">
    <source>
        <dbReference type="Google" id="ProtNLM"/>
    </source>
</evidence>
<gene>
    <name evidence="1" type="ORF">Lwal_0999</name>
</gene>
<dbReference type="GO" id="GO:0006355">
    <property type="term" value="P:regulation of DNA-templated transcription"/>
    <property type="evidence" value="ECO:0007669"/>
    <property type="project" value="InterPro"/>
</dbReference>
<dbReference type="SUPFAM" id="SSF47598">
    <property type="entry name" value="Ribbon-helix-helix"/>
    <property type="match status" value="1"/>
</dbReference>
<dbReference type="AlphaFoldDB" id="A0A0W1AKP9"/>
<evidence type="ECO:0000313" key="2">
    <source>
        <dbReference type="Proteomes" id="UP000054729"/>
    </source>
</evidence>
<dbReference type="PATRIC" id="fig|66969.6.peg.1089"/>
<keyword evidence="2" id="KW-1185">Reference proteome</keyword>
<reference evidence="1 2" key="1">
    <citation type="submission" date="2015-11" db="EMBL/GenBank/DDBJ databases">
        <title>Genomic analysis of 38 Legionella species identifies large and diverse effector repertoires.</title>
        <authorList>
            <person name="Burstein D."/>
            <person name="Amaro F."/>
            <person name="Zusman T."/>
            <person name="Lifshitz Z."/>
            <person name="Cohen O."/>
            <person name="Gilbert J.A."/>
            <person name="Pupko T."/>
            <person name="Shuman H.A."/>
            <person name="Segal G."/>
        </authorList>
    </citation>
    <scope>NUCLEOTIDE SEQUENCE [LARGE SCALE GENOMIC DNA]</scope>
    <source>
        <strain evidence="1 2">ATCC 51914</strain>
    </source>
</reference>
<organism evidence="1 2">
    <name type="scientific">Legionella waltersii</name>
    <dbReference type="NCBI Taxonomy" id="66969"/>
    <lineage>
        <taxon>Bacteria</taxon>
        <taxon>Pseudomonadati</taxon>
        <taxon>Pseudomonadota</taxon>
        <taxon>Gammaproteobacteria</taxon>
        <taxon>Legionellales</taxon>
        <taxon>Legionellaceae</taxon>
        <taxon>Legionella</taxon>
    </lineage>
</organism>